<reference evidence="1 2" key="1">
    <citation type="submission" date="2015-06" db="EMBL/GenBank/DDBJ databases">
        <title>Draft genome sequence of an Alphaproteobacteria species associated to the Mediterranean sponge Oscarella lobularis.</title>
        <authorList>
            <person name="Jourda C."/>
            <person name="Santini S."/>
            <person name="Claverie J.-M."/>
        </authorList>
    </citation>
    <scope>NUCLEOTIDE SEQUENCE [LARGE SCALE GENOMIC DNA]</scope>
    <source>
        <strain evidence="1">IGS</strain>
    </source>
</reference>
<dbReference type="InterPro" id="IPR006748">
    <property type="entry name" value="NH2Glyco/OHUrea_AB-resist_kin"/>
</dbReference>
<dbReference type="SUPFAM" id="SSF56112">
    <property type="entry name" value="Protein kinase-like (PK-like)"/>
    <property type="match status" value="1"/>
</dbReference>
<sequence>MTQFLQSTLAAWSLKDPQEVAQTPRGVVYRVTRPDGSPAALKLANQEIDTGEANAPDWLRWHDGQGAVRLLAEAPGALLLEWFEGPPLSKLCHEGRDAEASAILADCARRLWANQNEFTGQAQPLAAYVNGLLSAAPAAFAKDIRRDIEAAQALCRALLDTSPTPRILHGDLHHDNIALSARGWLAFDPKVVRGDPHFEFANCLRNPIGTPLLRDPERPVRMAEIIATRCGLDAERLLAWGFVQCALSLTWASLPSGVSEEGHRLLRLFRPFAQRQ</sequence>
<dbReference type="GO" id="GO:0050299">
    <property type="term" value="F:streptomycin 3''-kinase activity"/>
    <property type="evidence" value="ECO:0007669"/>
    <property type="project" value="UniProtKB-EC"/>
</dbReference>
<dbReference type="AlphaFoldDB" id="A0A0J9E6B7"/>
<dbReference type="OrthoDB" id="3638028at2"/>
<dbReference type="GO" id="GO:0019748">
    <property type="term" value="P:secondary metabolic process"/>
    <property type="evidence" value="ECO:0007669"/>
    <property type="project" value="InterPro"/>
</dbReference>
<keyword evidence="1" id="KW-0808">Transferase</keyword>
<accession>A0A0J9E6B7</accession>
<dbReference type="Pfam" id="PF04655">
    <property type="entry name" value="APH_6_hur"/>
    <property type="match status" value="1"/>
</dbReference>
<evidence type="ECO:0000313" key="2">
    <source>
        <dbReference type="Proteomes" id="UP000037178"/>
    </source>
</evidence>
<gene>
    <name evidence="1" type="ORF">AIOL_003177</name>
</gene>
<evidence type="ECO:0000313" key="1">
    <source>
        <dbReference type="EMBL" id="KMW58206.1"/>
    </source>
</evidence>
<keyword evidence="1" id="KW-0418">Kinase</keyword>
<organism evidence="1 2">
    <name type="scientific">Candidatus Rhodobacter oscarellae</name>
    <dbReference type="NCBI Taxonomy" id="1675527"/>
    <lineage>
        <taxon>Bacteria</taxon>
        <taxon>Pseudomonadati</taxon>
        <taxon>Pseudomonadota</taxon>
        <taxon>Alphaproteobacteria</taxon>
        <taxon>Rhodobacterales</taxon>
        <taxon>Rhodobacter group</taxon>
        <taxon>Rhodobacter</taxon>
    </lineage>
</organism>
<dbReference type="STRING" id="1675527.AIOL_003177"/>
<dbReference type="RefSeq" id="WP_049643841.1">
    <property type="nucleotide sequence ID" value="NZ_LFTY01000002.1"/>
</dbReference>
<comment type="caution">
    <text evidence="1">The sequence shown here is derived from an EMBL/GenBank/DDBJ whole genome shotgun (WGS) entry which is preliminary data.</text>
</comment>
<dbReference type="PATRIC" id="fig|1675527.3.peg.3321"/>
<protein>
    <submittedName>
        <fullName evidence="1">Streptomycin 3''-kinase</fullName>
        <ecNumber evidence="1">2.7.1.87</ecNumber>
    </submittedName>
</protein>
<name>A0A0J9E6B7_9RHOB</name>
<dbReference type="Proteomes" id="UP000037178">
    <property type="component" value="Unassembled WGS sequence"/>
</dbReference>
<keyword evidence="2" id="KW-1185">Reference proteome</keyword>
<proteinExistence type="predicted"/>
<dbReference type="Gene3D" id="1.10.510.10">
    <property type="entry name" value="Transferase(Phosphotransferase) domain 1"/>
    <property type="match status" value="1"/>
</dbReference>
<dbReference type="EMBL" id="LFTY01000002">
    <property type="protein sequence ID" value="KMW58206.1"/>
    <property type="molecule type" value="Genomic_DNA"/>
</dbReference>
<dbReference type="EC" id="2.7.1.87" evidence="1"/>
<dbReference type="InterPro" id="IPR011009">
    <property type="entry name" value="Kinase-like_dom_sf"/>
</dbReference>